<comment type="caution">
    <text evidence="2">The sequence shown here is derived from an EMBL/GenBank/DDBJ whole genome shotgun (WGS) entry which is preliminary data.</text>
</comment>
<organism evidence="2 3">
    <name type="scientific">Zizania palustris</name>
    <name type="common">Northern wild rice</name>
    <dbReference type="NCBI Taxonomy" id="103762"/>
    <lineage>
        <taxon>Eukaryota</taxon>
        <taxon>Viridiplantae</taxon>
        <taxon>Streptophyta</taxon>
        <taxon>Embryophyta</taxon>
        <taxon>Tracheophyta</taxon>
        <taxon>Spermatophyta</taxon>
        <taxon>Magnoliopsida</taxon>
        <taxon>Liliopsida</taxon>
        <taxon>Poales</taxon>
        <taxon>Poaceae</taxon>
        <taxon>BOP clade</taxon>
        <taxon>Oryzoideae</taxon>
        <taxon>Oryzeae</taxon>
        <taxon>Zizaniinae</taxon>
        <taxon>Zizania</taxon>
    </lineage>
</organism>
<protein>
    <submittedName>
        <fullName evidence="2">Uncharacterized protein</fullName>
    </submittedName>
</protein>
<keyword evidence="1" id="KW-1133">Transmembrane helix</keyword>
<dbReference type="AlphaFoldDB" id="A0A8J5VAP2"/>
<keyword evidence="1" id="KW-0812">Transmembrane</keyword>
<evidence type="ECO:0000313" key="3">
    <source>
        <dbReference type="Proteomes" id="UP000729402"/>
    </source>
</evidence>
<sequence length="105" mass="12045">MEPHNRHINMNLTMKDEIGDKMCTKIAAGTLKDLAYITRNNGEQDNEALECEAHNEITRIYASSIESYDIAIANYLYLLFIVVIIINLDLETISLIECVDSKKWH</sequence>
<evidence type="ECO:0000313" key="2">
    <source>
        <dbReference type="EMBL" id="KAG8052996.1"/>
    </source>
</evidence>
<reference evidence="2" key="1">
    <citation type="journal article" date="2021" name="bioRxiv">
        <title>Whole Genome Assembly and Annotation of Northern Wild Rice, Zizania palustris L., Supports a Whole Genome Duplication in the Zizania Genus.</title>
        <authorList>
            <person name="Haas M."/>
            <person name="Kono T."/>
            <person name="Macchietto M."/>
            <person name="Millas R."/>
            <person name="McGilp L."/>
            <person name="Shao M."/>
            <person name="Duquette J."/>
            <person name="Hirsch C.N."/>
            <person name="Kimball J."/>
        </authorList>
    </citation>
    <scope>NUCLEOTIDE SEQUENCE</scope>
    <source>
        <tissue evidence="2">Fresh leaf tissue</tissue>
    </source>
</reference>
<dbReference type="Proteomes" id="UP000729402">
    <property type="component" value="Unassembled WGS sequence"/>
</dbReference>
<keyword evidence="3" id="KW-1185">Reference proteome</keyword>
<name>A0A8J5VAP2_ZIZPA</name>
<proteinExistence type="predicted"/>
<gene>
    <name evidence="2" type="ORF">GUJ93_ZPchr0001g29431</name>
</gene>
<keyword evidence="1" id="KW-0472">Membrane</keyword>
<reference evidence="2" key="2">
    <citation type="submission" date="2021-02" db="EMBL/GenBank/DDBJ databases">
        <authorList>
            <person name="Kimball J.A."/>
            <person name="Haas M.W."/>
            <person name="Macchietto M."/>
            <person name="Kono T."/>
            <person name="Duquette J."/>
            <person name="Shao M."/>
        </authorList>
    </citation>
    <scope>NUCLEOTIDE SEQUENCE</scope>
    <source>
        <tissue evidence="2">Fresh leaf tissue</tissue>
    </source>
</reference>
<accession>A0A8J5VAP2</accession>
<dbReference type="EMBL" id="JAAALK010000288">
    <property type="protein sequence ID" value="KAG8052996.1"/>
    <property type="molecule type" value="Genomic_DNA"/>
</dbReference>
<evidence type="ECO:0000256" key="1">
    <source>
        <dbReference type="SAM" id="Phobius"/>
    </source>
</evidence>
<feature type="transmembrane region" description="Helical" evidence="1">
    <location>
        <begin position="68"/>
        <end position="88"/>
    </location>
</feature>